<dbReference type="Gene3D" id="2.60.40.1120">
    <property type="entry name" value="Carboxypeptidase-like, regulatory domain"/>
    <property type="match status" value="1"/>
</dbReference>
<evidence type="ECO:0000259" key="10">
    <source>
        <dbReference type="Pfam" id="PF14905"/>
    </source>
</evidence>
<dbReference type="Gene3D" id="2.40.170.20">
    <property type="entry name" value="TonB-dependent receptor, beta-barrel domain"/>
    <property type="match status" value="1"/>
</dbReference>
<name>A0A1S2VRF4_9BACT</name>
<dbReference type="GO" id="GO:0015344">
    <property type="term" value="F:siderophore uptake transmembrane transporter activity"/>
    <property type="evidence" value="ECO:0007669"/>
    <property type="project" value="TreeGrafter"/>
</dbReference>
<dbReference type="InterPro" id="IPR041700">
    <property type="entry name" value="OMP_b-brl_3"/>
</dbReference>
<dbReference type="InterPro" id="IPR012910">
    <property type="entry name" value="Plug_dom"/>
</dbReference>
<feature type="signal peptide" evidence="8">
    <location>
        <begin position="1"/>
        <end position="18"/>
    </location>
</feature>
<dbReference type="GO" id="GO:0044718">
    <property type="term" value="P:siderophore transmembrane transport"/>
    <property type="evidence" value="ECO:0007669"/>
    <property type="project" value="TreeGrafter"/>
</dbReference>
<evidence type="ECO:0000256" key="2">
    <source>
        <dbReference type="ARBA" id="ARBA00022448"/>
    </source>
</evidence>
<keyword evidence="11" id="KW-0675">Receptor</keyword>
<keyword evidence="2" id="KW-0813">Transport</keyword>
<dbReference type="OrthoDB" id="905812at2"/>
<dbReference type="EMBL" id="MORL01000001">
    <property type="protein sequence ID" value="OIN61010.1"/>
    <property type="molecule type" value="Genomic_DNA"/>
</dbReference>
<feature type="domain" description="Outer membrane protein beta-barrel" evidence="10">
    <location>
        <begin position="401"/>
        <end position="803"/>
    </location>
</feature>
<comment type="subcellular location">
    <subcellularLocation>
        <location evidence="1">Cell outer membrane</location>
        <topology evidence="1">Multi-pass membrane protein</topology>
    </subcellularLocation>
</comment>
<keyword evidence="6" id="KW-0472">Membrane</keyword>
<evidence type="ECO:0000256" key="8">
    <source>
        <dbReference type="SAM" id="SignalP"/>
    </source>
</evidence>
<accession>A0A1S2VRF4</accession>
<dbReference type="PANTHER" id="PTHR30069:SF29">
    <property type="entry name" value="HEMOGLOBIN AND HEMOGLOBIN-HAPTOGLOBIN-BINDING PROTEIN 1-RELATED"/>
    <property type="match status" value="1"/>
</dbReference>
<dbReference type="RefSeq" id="WP_071501515.1">
    <property type="nucleotide sequence ID" value="NZ_MORL01000001.1"/>
</dbReference>
<sequence>MKQSIPILFLGISLCAQAQNAPPAGAPQPVPEQVIAGSKSGQQKGIKISGSIMDGTANKPVEFATVALINPLTDKPVGGTTTDERGRFSINNVATGTYRVTVSFMGYENKTINNIIVKGADIALGTVQMQADTRMLNEVVVTGEKPLVEDKDDRLVYNADKDLTNAGGTAVDVLKKVPLLTIDPDGNVQLKGSSSIKVLINNKPSSIMARSISEALQMIPAELIKSVEVITAPSAKYDAEGTAGVINIITKNQLQGLTGGLNASAGSRRNNLGGNINYKRGKLSVTGYGGTNWSNYFGGSQSVRQNLRNGQVFSKIEQQSNYRNRGQSQFGSFSVDYDLDTLNRIGIDANFGGDSRTTRSVRDTRQSLDTLREFRRYNNSQNQNRNIDLNFNYNRTSRRSSEQEFTFLAQYNRNNGQSGYALNQYPLPESEVIDYRERNENTNRQSELTLQTDYAYPFSTVKRRLLEVGSKLIVRDVNSFYKLENATDGSLNFQEDPRRANTFDYEQMVWSSYAAFRMRTENKWGFNIGGRFELTSIDANFISTKTRFADRYQNLLPNITVSKRLDDNRRFRANYSQRIQRPSIMFLNPYVNYSDPKNIQQGNPYLSPELAHSVELSYSTFSNNGTTINVMVFGRQTNNAIERITTVDASGISNSTYRNIARNATYGMNWFTSVKPVKAWNISGSVTINYNLLNSPALQTSNRNWSYQGNINTSLQLPANFSLQANGSYNSRRVQLQGQSSGFYYYGFSGRKEFKKQNLTLTANFENPFRKYNTIVTMLRTTTFLTDGSNYNVIRNIRLSVNWRFGKMSAAPERSKKKVNNDDRK</sequence>
<dbReference type="SUPFAM" id="SSF49464">
    <property type="entry name" value="Carboxypeptidase regulatory domain-like"/>
    <property type="match status" value="1"/>
</dbReference>
<keyword evidence="7" id="KW-0998">Cell outer membrane</keyword>
<keyword evidence="4" id="KW-0812">Transmembrane</keyword>
<feature type="chain" id="PRO_5010373297" evidence="8">
    <location>
        <begin position="19"/>
        <end position="825"/>
    </location>
</feature>
<dbReference type="AlphaFoldDB" id="A0A1S2VRF4"/>
<gene>
    <name evidence="11" type="ORF">BLX24_02720</name>
</gene>
<dbReference type="InterPro" id="IPR039426">
    <property type="entry name" value="TonB-dep_rcpt-like"/>
</dbReference>
<dbReference type="SUPFAM" id="SSF56935">
    <property type="entry name" value="Porins"/>
    <property type="match status" value="1"/>
</dbReference>
<keyword evidence="3" id="KW-1134">Transmembrane beta strand</keyword>
<evidence type="ECO:0000256" key="6">
    <source>
        <dbReference type="ARBA" id="ARBA00023136"/>
    </source>
</evidence>
<evidence type="ECO:0000256" key="7">
    <source>
        <dbReference type="ARBA" id="ARBA00023237"/>
    </source>
</evidence>
<evidence type="ECO:0000256" key="4">
    <source>
        <dbReference type="ARBA" id="ARBA00022692"/>
    </source>
</evidence>
<evidence type="ECO:0000259" key="9">
    <source>
        <dbReference type="Pfam" id="PF07715"/>
    </source>
</evidence>
<dbReference type="InterPro" id="IPR037066">
    <property type="entry name" value="Plug_dom_sf"/>
</dbReference>
<dbReference type="Gene3D" id="2.170.130.10">
    <property type="entry name" value="TonB-dependent receptor, plug domain"/>
    <property type="match status" value="1"/>
</dbReference>
<reference evidence="11 12" key="1">
    <citation type="submission" date="2016-10" db="EMBL/GenBank/DDBJ databases">
        <title>Arsenicibacter rosenii gen. nov., sp. nov., an efficient arsenic-methylating bacterium isolated from an arsenic-contaminated paddy soil.</title>
        <authorList>
            <person name="Huang K."/>
        </authorList>
    </citation>
    <scope>NUCLEOTIDE SEQUENCE [LARGE SCALE GENOMIC DNA]</scope>
    <source>
        <strain evidence="11 12">SM-1</strain>
    </source>
</reference>
<comment type="caution">
    <text evidence="11">The sequence shown here is derived from an EMBL/GenBank/DDBJ whole genome shotgun (WGS) entry which is preliminary data.</text>
</comment>
<proteinExistence type="predicted"/>
<dbReference type="Pfam" id="PF07715">
    <property type="entry name" value="Plug"/>
    <property type="match status" value="1"/>
</dbReference>
<keyword evidence="12" id="KW-1185">Reference proteome</keyword>
<feature type="domain" description="TonB-dependent receptor plug" evidence="9">
    <location>
        <begin position="167"/>
        <end position="245"/>
    </location>
</feature>
<protein>
    <submittedName>
        <fullName evidence="11">TonB-dependent receptor</fullName>
    </submittedName>
</protein>
<dbReference type="Proteomes" id="UP000181790">
    <property type="component" value="Unassembled WGS sequence"/>
</dbReference>
<dbReference type="InterPro" id="IPR008969">
    <property type="entry name" value="CarboxyPept-like_regulatory"/>
</dbReference>
<keyword evidence="5 8" id="KW-0732">Signal</keyword>
<dbReference type="Pfam" id="PF13715">
    <property type="entry name" value="CarbopepD_reg_2"/>
    <property type="match status" value="1"/>
</dbReference>
<dbReference type="PANTHER" id="PTHR30069">
    <property type="entry name" value="TONB-DEPENDENT OUTER MEMBRANE RECEPTOR"/>
    <property type="match status" value="1"/>
</dbReference>
<evidence type="ECO:0000313" key="11">
    <source>
        <dbReference type="EMBL" id="OIN61010.1"/>
    </source>
</evidence>
<evidence type="ECO:0000313" key="12">
    <source>
        <dbReference type="Proteomes" id="UP000181790"/>
    </source>
</evidence>
<organism evidence="11 12">
    <name type="scientific">Arsenicibacter rosenii</name>
    <dbReference type="NCBI Taxonomy" id="1750698"/>
    <lineage>
        <taxon>Bacteria</taxon>
        <taxon>Pseudomonadati</taxon>
        <taxon>Bacteroidota</taxon>
        <taxon>Cytophagia</taxon>
        <taxon>Cytophagales</taxon>
        <taxon>Spirosomataceae</taxon>
        <taxon>Arsenicibacter</taxon>
    </lineage>
</organism>
<dbReference type="GO" id="GO:0009279">
    <property type="term" value="C:cell outer membrane"/>
    <property type="evidence" value="ECO:0007669"/>
    <property type="project" value="UniProtKB-SubCell"/>
</dbReference>
<evidence type="ECO:0000256" key="1">
    <source>
        <dbReference type="ARBA" id="ARBA00004571"/>
    </source>
</evidence>
<dbReference type="InterPro" id="IPR036942">
    <property type="entry name" value="Beta-barrel_TonB_sf"/>
</dbReference>
<evidence type="ECO:0000256" key="3">
    <source>
        <dbReference type="ARBA" id="ARBA00022452"/>
    </source>
</evidence>
<evidence type="ECO:0000256" key="5">
    <source>
        <dbReference type="ARBA" id="ARBA00022729"/>
    </source>
</evidence>
<dbReference type="Pfam" id="PF14905">
    <property type="entry name" value="OMP_b-brl_3"/>
    <property type="match status" value="1"/>
</dbReference>